<protein>
    <submittedName>
        <fullName evidence="8">Uncharacterized protein</fullName>
    </submittedName>
</protein>
<evidence type="ECO:0000313" key="9">
    <source>
        <dbReference type="Proteomes" id="UP001273166"/>
    </source>
</evidence>
<keyword evidence="4" id="KW-0256">Endoplasmic reticulum</keyword>
<sequence length="280" mass="30697">MRDCVSPKPDGLSGTGRATAANDSNRPRTMHRITRTATRSLWKNSTRFVNTFLAVIGQRRRITSLLRQLWDFERPFPAGIEVLYNPPNAVVDIIFVHGLTGDRIKTWTAHGASEPWPKTLLPEKIPNARILTVGYDANVVGLFGAVSQNSIGNHAENLLSHVASKIDGKVKARVTFHTSPASVTALTLTLVEQSAGLLRLPQLGWSGLSRGSEPVSQESAFTPPRCPSIDPRHRFPRDTAFRGKSCYACDAFGLAPWDFQVGKRQDSGLPQRGFRSASGD</sequence>
<keyword evidence="9" id="KW-1185">Reference proteome</keyword>
<organism evidence="8 9">
    <name type="scientific">Chaetomium strumarium</name>
    <dbReference type="NCBI Taxonomy" id="1170767"/>
    <lineage>
        <taxon>Eukaryota</taxon>
        <taxon>Fungi</taxon>
        <taxon>Dikarya</taxon>
        <taxon>Ascomycota</taxon>
        <taxon>Pezizomycotina</taxon>
        <taxon>Sordariomycetes</taxon>
        <taxon>Sordariomycetidae</taxon>
        <taxon>Sordariales</taxon>
        <taxon>Chaetomiaceae</taxon>
        <taxon>Chaetomium</taxon>
    </lineage>
</organism>
<reference evidence="8" key="1">
    <citation type="journal article" date="2023" name="Mol. Phylogenet. Evol.">
        <title>Genome-scale phylogeny and comparative genomics of the fungal order Sordariales.</title>
        <authorList>
            <person name="Hensen N."/>
            <person name="Bonometti L."/>
            <person name="Westerberg I."/>
            <person name="Brannstrom I.O."/>
            <person name="Guillou S."/>
            <person name="Cros-Aarteil S."/>
            <person name="Calhoun S."/>
            <person name="Haridas S."/>
            <person name="Kuo A."/>
            <person name="Mondo S."/>
            <person name="Pangilinan J."/>
            <person name="Riley R."/>
            <person name="LaButti K."/>
            <person name="Andreopoulos B."/>
            <person name="Lipzen A."/>
            <person name="Chen C."/>
            <person name="Yan M."/>
            <person name="Daum C."/>
            <person name="Ng V."/>
            <person name="Clum A."/>
            <person name="Steindorff A."/>
            <person name="Ohm R.A."/>
            <person name="Martin F."/>
            <person name="Silar P."/>
            <person name="Natvig D.O."/>
            <person name="Lalanne C."/>
            <person name="Gautier V."/>
            <person name="Ament-Velasquez S.L."/>
            <person name="Kruys A."/>
            <person name="Hutchinson M.I."/>
            <person name="Powell A.J."/>
            <person name="Barry K."/>
            <person name="Miller A.N."/>
            <person name="Grigoriev I.V."/>
            <person name="Debuchy R."/>
            <person name="Gladieux P."/>
            <person name="Hiltunen Thoren M."/>
            <person name="Johannesson H."/>
        </authorList>
    </citation>
    <scope>NUCLEOTIDE SEQUENCE</scope>
    <source>
        <strain evidence="8">CBS 333.67</strain>
    </source>
</reference>
<evidence type="ECO:0000256" key="5">
    <source>
        <dbReference type="ARBA" id="ARBA00023128"/>
    </source>
</evidence>
<evidence type="ECO:0000256" key="6">
    <source>
        <dbReference type="ARBA" id="ARBA00023136"/>
    </source>
</evidence>
<reference evidence="8" key="2">
    <citation type="submission" date="2023-06" db="EMBL/GenBank/DDBJ databases">
        <authorList>
            <consortium name="Lawrence Berkeley National Laboratory"/>
            <person name="Mondo S.J."/>
            <person name="Hensen N."/>
            <person name="Bonometti L."/>
            <person name="Westerberg I."/>
            <person name="Brannstrom I.O."/>
            <person name="Guillou S."/>
            <person name="Cros-Aarteil S."/>
            <person name="Calhoun S."/>
            <person name="Haridas S."/>
            <person name="Kuo A."/>
            <person name="Pangilinan J."/>
            <person name="Riley R."/>
            <person name="Labutti K."/>
            <person name="Andreopoulos B."/>
            <person name="Lipzen A."/>
            <person name="Chen C."/>
            <person name="Yanf M."/>
            <person name="Daum C."/>
            <person name="Ng V."/>
            <person name="Clum A."/>
            <person name="Steindorff A."/>
            <person name="Ohm R."/>
            <person name="Martin F."/>
            <person name="Silar P."/>
            <person name="Natvig D."/>
            <person name="Lalanne C."/>
            <person name="Gautier V."/>
            <person name="Ament-Velasquez S.L."/>
            <person name="Kruys A."/>
            <person name="Hutchinson M.I."/>
            <person name="Powell A.J."/>
            <person name="Barry K."/>
            <person name="Miller A.N."/>
            <person name="Grigoriev I.V."/>
            <person name="Debuchy R."/>
            <person name="Gladieux P."/>
            <person name="Thoren M.H."/>
            <person name="Johannesson H."/>
        </authorList>
    </citation>
    <scope>NUCLEOTIDE SEQUENCE</scope>
    <source>
        <strain evidence="8">CBS 333.67</strain>
    </source>
</reference>
<evidence type="ECO:0000313" key="8">
    <source>
        <dbReference type="EMBL" id="KAK3303714.1"/>
    </source>
</evidence>
<dbReference type="RefSeq" id="XP_062719494.1">
    <property type="nucleotide sequence ID" value="XM_062863601.1"/>
</dbReference>
<evidence type="ECO:0000256" key="3">
    <source>
        <dbReference type="ARBA" id="ARBA00004370"/>
    </source>
</evidence>
<evidence type="ECO:0000256" key="2">
    <source>
        <dbReference type="ARBA" id="ARBA00004240"/>
    </source>
</evidence>
<keyword evidence="6" id="KW-0472">Membrane</keyword>
<dbReference type="PANTHER" id="PTHR48182">
    <property type="entry name" value="PROTEIN SERAC1"/>
    <property type="match status" value="1"/>
</dbReference>
<dbReference type="GO" id="GO:0005783">
    <property type="term" value="C:endoplasmic reticulum"/>
    <property type="evidence" value="ECO:0007669"/>
    <property type="project" value="UniProtKB-SubCell"/>
</dbReference>
<keyword evidence="5" id="KW-0496">Mitochondrion</keyword>
<comment type="subcellular location">
    <subcellularLocation>
        <location evidence="2">Endoplasmic reticulum</location>
    </subcellularLocation>
    <subcellularLocation>
        <location evidence="3">Membrane</location>
    </subcellularLocation>
    <subcellularLocation>
        <location evidence="1">Mitochondrion</location>
    </subcellularLocation>
</comment>
<dbReference type="EMBL" id="JAUDZG010000006">
    <property type="protein sequence ID" value="KAK3303714.1"/>
    <property type="molecule type" value="Genomic_DNA"/>
</dbReference>
<gene>
    <name evidence="8" type="ORF">B0T15DRAFT_282738</name>
</gene>
<evidence type="ECO:0000256" key="1">
    <source>
        <dbReference type="ARBA" id="ARBA00004173"/>
    </source>
</evidence>
<evidence type="ECO:0000256" key="4">
    <source>
        <dbReference type="ARBA" id="ARBA00022824"/>
    </source>
</evidence>
<dbReference type="PANTHER" id="PTHR48182:SF2">
    <property type="entry name" value="PROTEIN SERAC1"/>
    <property type="match status" value="1"/>
</dbReference>
<feature type="region of interest" description="Disordered" evidence="7">
    <location>
        <begin position="1"/>
        <end position="26"/>
    </location>
</feature>
<proteinExistence type="predicted"/>
<evidence type="ECO:0000256" key="7">
    <source>
        <dbReference type="SAM" id="MobiDB-lite"/>
    </source>
</evidence>
<dbReference type="Proteomes" id="UP001273166">
    <property type="component" value="Unassembled WGS sequence"/>
</dbReference>
<dbReference type="GO" id="GO:0016020">
    <property type="term" value="C:membrane"/>
    <property type="evidence" value="ECO:0007669"/>
    <property type="project" value="UniProtKB-SubCell"/>
</dbReference>
<comment type="caution">
    <text evidence="8">The sequence shown here is derived from an EMBL/GenBank/DDBJ whole genome shotgun (WGS) entry which is preliminary data.</text>
</comment>
<accession>A0AAJ0GPG5</accession>
<dbReference type="GeneID" id="87882430"/>
<dbReference type="InterPro" id="IPR052374">
    <property type="entry name" value="SERAC1"/>
</dbReference>
<name>A0AAJ0GPG5_9PEZI</name>
<dbReference type="GO" id="GO:0005739">
    <property type="term" value="C:mitochondrion"/>
    <property type="evidence" value="ECO:0007669"/>
    <property type="project" value="UniProtKB-SubCell"/>
</dbReference>
<dbReference type="AlphaFoldDB" id="A0AAJ0GPG5"/>